<feature type="non-terminal residue" evidence="1">
    <location>
        <position position="215"/>
    </location>
</feature>
<evidence type="ECO:0008006" key="3">
    <source>
        <dbReference type="Google" id="ProtNLM"/>
    </source>
</evidence>
<dbReference type="AlphaFoldDB" id="A0AAN6XLH6"/>
<dbReference type="Proteomes" id="UP001303160">
    <property type="component" value="Unassembled WGS sequence"/>
</dbReference>
<sequence length="215" mass="23844">MVMVMGVTGSGKSAFVNLLKPVAERAEQRFPSDPKSPPQAVKLAFDRRPRRSITVIELETPGFNGTQPAGATALKEVLRYLSIQYALEIPLKGIIYFHSIDTPLTPQSAAYNYLEMFISVCNGPESLENVIFVTTGWDKIPEQDNMDAEEIGMQREQDLMDTWLGPILKRGATVMRFHGLSAEAQAMMIRLASNDEVLVLDVQKKLVDNGKSISD</sequence>
<protein>
    <recommendedName>
        <fullName evidence="3">G domain-containing protein</fullName>
    </recommendedName>
</protein>
<dbReference type="Gene3D" id="3.40.50.300">
    <property type="entry name" value="P-loop containing nucleotide triphosphate hydrolases"/>
    <property type="match status" value="1"/>
</dbReference>
<evidence type="ECO:0000313" key="2">
    <source>
        <dbReference type="Proteomes" id="UP001303160"/>
    </source>
</evidence>
<reference evidence="1" key="1">
    <citation type="journal article" date="2023" name="Mol. Phylogenet. Evol.">
        <title>Genome-scale phylogeny and comparative genomics of the fungal order Sordariales.</title>
        <authorList>
            <person name="Hensen N."/>
            <person name="Bonometti L."/>
            <person name="Westerberg I."/>
            <person name="Brannstrom I.O."/>
            <person name="Guillou S."/>
            <person name="Cros-Aarteil S."/>
            <person name="Calhoun S."/>
            <person name="Haridas S."/>
            <person name="Kuo A."/>
            <person name="Mondo S."/>
            <person name="Pangilinan J."/>
            <person name="Riley R."/>
            <person name="LaButti K."/>
            <person name="Andreopoulos B."/>
            <person name="Lipzen A."/>
            <person name="Chen C."/>
            <person name="Yan M."/>
            <person name="Daum C."/>
            <person name="Ng V."/>
            <person name="Clum A."/>
            <person name="Steindorff A."/>
            <person name="Ohm R.A."/>
            <person name="Martin F."/>
            <person name="Silar P."/>
            <person name="Natvig D.O."/>
            <person name="Lalanne C."/>
            <person name="Gautier V."/>
            <person name="Ament-Velasquez S.L."/>
            <person name="Kruys A."/>
            <person name="Hutchinson M.I."/>
            <person name="Powell A.J."/>
            <person name="Barry K."/>
            <person name="Miller A.N."/>
            <person name="Grigoriev I.V."/>
            <person name="Debuchy R."/>
            <person name="Gladieux P."/>
            <person name="Hiltunen Thoren M."/>
            <person name="Johannesson H."/>
        </authorList>
    </citation>
    <scope>NUCLEOTIDE SEQUENCE</scope>
    <source>
        <strain evidence="1">CBS 315.58</strain>
    </source>
</reference>
<evidence type="ECO:0000313" key="1">
    <source>
        <dbReference type="EMBL" id="KAK4199947.1"/>
    </source>
</evidence>
<dbReference type="InterPro" id="IPR027417">
    <property type="entry name" value="P-loop_NTPase"/>
</dbReference>
<dbReference type="SUPFAM" id="SSF52540">
    <property type="entry name" value="P-loop containing nucleoside triphosphate hydrolases"/>
    <property type="match status" value="1"/>
</dbReference>
<comment type="caution">
    <text evidence="1">The sequence shown here is derived from an EMBL/GenBank/DDBJ whole genome shotgun (WGS) entry which is preliminary data.</text>
</comment>
<name>A0AAN6XLH6_9PEZI</name>
<organism evidence="1 2">
    <name type="scientific">Triangularia verruculosa</name>
    <dbReference type="NCBI Taxonomy" id="2587418"/>
    <lineage>
        <taxon>Eukaryota</taxon>
        <taxon>Fungi</taxon>
        <taxon>Dikarya</taxon>
        <taxon>Ascomycota</taxon>
        <taxon>Pezizomycotina</taxon>
        <taxon>Sordariomycetes</taxon>
        <taxon>Sordariomycetidae</taxon>
        <taxon>Sordariales</taxon>
        <taxon>Podosporaceae</taxon>
        <taxon>Triangularia</taxon>
    </lineage>
</organism>
<reference evidence="1" key="2">
    <citation type="submission" date="2023-05" db="EMBL/GenBank/DDBJ databases">
        <authorList>
            <consortium name="Lawrence Berkeley National Laboratory"/>
            <person name="Steindorff A."/>
            <person name="Hensen N."/>
            <person name="Bonometti L."/>
            <person name="Westerberg I."/>
            <person name="Brannstrom I.O."/>
            <person name="Guillou S."/>
            <person name="Cros-Aarteil S."/>
            <person name="Calhoun S."/>
            <person name="Haridas S."/>
            <person name="Kuo A."/>
            <person name="Mondo S."/>
            <person name="Pangilinan J."/>
            <person name="Riley R."/>
            <person name="Labutti K."/>
            <person name="Andreopoulos B."/>
            <person name="Lipzen A."/>
            <person name="Chen C."/>
            <person name="Yanf M."/>
            <person name="Daum C."/>
            <person name="Ng V."/>
            <person name="Clum A."/>
            <person name="Ohm R."/>
            <person name="Martin F."/>
            <person name="Silar P."/>
            <person name="Natvig D."/>
            <person name="Lalanne C."/>
            <person name="Gautier V."/>
            <person name="Ament-Velasquez S.L."/>
            <person name="Kruys A."/>
            <person name="Hutchinson M.I."/>
            <person name="Powell A.J."/>
            <person name="Barry K."/>
            <person name="Miller A.N."/>
            <person name="Grigoriev I.V."/>
            <person name="Debuchy R."/>
            <person name="Gladieux P."/>
            <person name="Thoren M.H."/>
            <person name="Johannesson H."/>
        </authorList>
    </citation>
    <scope>NUCLEOTIDE SEQUENCE</scope>
    <source>
        <strain evidence="1">CBS 315.58</strain>
    </source>
</reference>
<gene>
    <name evidence="1" type="ORF">QBC40DRAFT_201521</name>
</gene>
<keyword evidence="2" id="KW-1185">Reference proteome</keyword>
<dbReference type="EMBL" id="MU863925">
    <property type="protein sequence ID" value="KAK4199947.1"/>
    <property type="molecule type" value="Genomic_DNA"/>
</dbReference>
<accession>A0AAN6XLH6</accession>
<proteinExistence type="predicted"/>